<dbReference type="GO" id="GO:0046872">
    <property type="term" value="F:metal ion binding"/>
    <property type="evidence" value="ECO:0007669"/>
    <property type="project" value="UniProtKB-KW"/>
</dbReference>
<dbReference type="GO" id="GO:0016491">
    <property type="term" value="F:oxidoreductase activity"/>
    <property type="evidence" value="ECO:0007669"/>
    <property type="project" value="InterPro"/>
</dbReference>
<dbReference type="GO" id="GO:0006221">
    <property type="term" value="P:pyrimidine nucleotide biosynthetic process"/>
    <property type="evidence" value="ECO:0007669"/>
    <property type="project" value="InterPro"/>
</dbReference>
<dbReference type="Gene3D" id="2.40.30.10">
    <property type="entry name" value="Translation factors"/>
    <property type="match status" value="1"/>
</dbReference>
<dbReference type="InterPro" id="IPR050353">
    <property type="entry name" value="PyrK_electron_transfer"/>
</dbReference>
<evidence type="ECO:0000256" key="1">
    <source>
        <dbReference type="PIRSR" id="PIRSR006816-1"/>
    </source>
</evidence>
<dbReference type="EMBL" id="AP027060">
    <property type="protein sequence ID" value="BDU51719.1"/>
    <property type="molecule type" value="Genomic_DNA"/>
</dbReference>
<dbReference type="SUPFAM" id="SSF52343">
    <property type="entry name" value="Ferredoxin reductase-like, C-terminal NADP-linked domain"/>
    <property type="match status" value="1"/>
</dbReference>
<dbReference type="PANTHER" id="PTHR43513:SF3">
    <property type="entry name" value="DIHYDROOROTATE DEHYDROGENASE B (NAD(+)), ELECTRON TRANSFER SUBUNIT-RELATED"/>
    <property type="match status" value="1"/>
</dbReference>
<dbReference type="PANTHER" id="PTHR43513">
    <property type="entry name" value="DIHYDROOROTATE DEHYDROGENASE B (NAD(+)), ELECTRON TRANSFER SUBUNIT"/>
    <property type="match status" value="1"/>
</dbReference>
<keyword evidence="2" id="KW-0411">Iron-sulfur</keyword>
<dbReference type="InterPro" id="IPR017938">
    <property type="entry name" value="Riboflavin_synthase-like_b-brl"/>
</dbReference>
<gene>
    <name evidence="4" type="ORF">HLVA_22880</name>
</gene>
<dbReference type="PIRSF" id="PIRSF006816">
    <property type="entry name" value="Cyc3_hyd_g"/>
    <property type="match status" value="1"/>
</dbReference>
<dbReference type="KEGG" id="haby:HLVA_22880"/>
<feature type="domain" description="FAD-binding FR-type" evidence="3">
    <location>
        <begin position="1"/>
        <end position="95"/>
    </location>
</feature>
<comment type="cofactor">
    <cofactor evidence="2">
        <name>[2Fe-2S] cluster</name>
        <dbReference type="ChEBI" id="CHEBI:190135"/>
    </cofactor>
    <text evidence="2">Binds 1 [2Fe-2S] cluster per subunit.</text>
</comment>
<dbReference type="Pfam" id="PF00175">
    <property type="entry name" value="NAD_binding_1"/>
    <property type="match status" value="1"/>
</dbReference>
<reference evidence="4 5" key="1">
    <citation type="submission" date="2022-11" db="EMBL/GenBank/DDBJ databases">
        <title>Haliovirga abyssi gen. nov., sp. nov., a mesophilic fermentative bacterium isolated from the Iheya North hydrothermal field and the proposal of Haliovirgaceae fam. nov.</title>
        <authorList>
            <person name="Miyazaki U."/>
            <person name="Tame A."/>
            <person name="Miyazaki J."/>
            <person name="Takai K."/>
            <person name="Sawayama S."/>
            <person name="Kitajima M."/>
            <person name="Okamoto A."/>
            <person name="Nakagawa S."/>
        </authorList>
    </citation>
    <scope>NUCLEOTIDE SEQUENCE [LARGE SCALE GENOMIC DNA]</scope>
    <source>
        <strain evidence="4 5">IC12</strain>
        <plasmid evidence="4 5">pHIC</plasmid>
    </source>
</reference>
<evidence type="ECO:0000259" key="3">
    <source>
        <dbReference type="PROSITE" id="PS51384"/>
    </source>
</evidence>
<dbReference type="SUPFAM" id="SSF63380">
    <property type="entry name" value="Riboflavin synthase domain-like"/>
    <property type="match status" value="1"/>
</dbReference>
<dbReference type="Proteomes" id="UP001321582">
    <property type="component" value="Plasmid pHIC"/>
</dbReference>
<keyword evidence="1" id="KW-0285">Flavoprotein</keyword>
<feature type="binding site" evidence="2">
    <location>
        <position position="222"/>
    </location>
    <ligand>
        <name>[2Fe-2S] cluster</name>
        <dbReference type="ChEBI" id="CHEBI:190135"/>
    </ligand>
</feature>
<keyword evidence="5" id="KW-1185">Reference proteome</keyword>
<organism evidence="4 5">
    <name type="scientific">Haliovirga abyssi</name>
    <dbReference type="NCBI Taxonomy" id="2996794"/>
    <lineage>
        <taxon>Bacteria</taxon>
        <taxon>Fusobacteriati</taxon>
        <taxon>Fusobacteriota</taxon>
        <taxon>Fusobacteriia</taxon>
        <taxon>Fusobacteriales</taxon>
        <taxon>Haliovirgaceae</taxon>
        <taxon>Haliovirga</taxon>
    </lineage>
</organism>
<feature type="binding site" evidence="2">
    <location>
        <position position="225"/>
    </location>
    <ligand>
        <name>[2Fe-2S] cluster</name>
        <dbReference type="ChEBI" id="CHEBI:190135"/>
    </ligand>
</feature>
<evidence type="ECO:0000256" key="2">
    <source>
        <dbReference type="PIRSR" id="PIRSR006816-2"/>
    </source>
</evidence>
<dbReference type="InterPro" id="IPR019480">
    <property type="entry name" value="Dihydroorotate_DH_Fe-S-bd"/>
</dbReference>
<sequence>MHKIIEKEILNSVVEKIVVEAPFVARKCEPGQFVIIRVEEDGERIPLTIADYNREDKTVTLIYQVVGYTTKLLSEKNKGDFISDVAGPLGKATKLEKKNRVLGIAGGVGAAPLYPQIRKLNELGVKTDIIIGGRSKENIILEDEFRKISENIYFATNDGSEGTKGFVTDVLNELIKNGEKYDEIITIGPVIMMKAVVEITKKLNIPTSVSLNPIMIDGTGMCGGCRVKIGEETKFACVDGPDFDGFLVDFDGLMRKQTMFKEEEQEKDHKCKIGLD</sequence>
<dbReference type="NCBIfam" id="NF004862">
    <property type="entry name" value="PRK06222.1"/>
    <property type="match status" value="1"/>
</dbReference>
<dbReference type="GO" id="GO:0051537">
    <property type="term" value="F:2 iron, 2 sulfur cluster binding"/>
    <property type="evidence" value="ECO:0007669"/>
    <property type="project" value="UniProtKB-KW"/>
</dbReference>
<feature type="binding site" evidence="1">
    <location>
        <begin position="62"/>
        <end position="64"/>
    </location>
    <ligand>
        <name>FAD</name>
        <dbReference type="ChEBI" id="CHEBI:57692"/>
    </ligand>
</feature>
<keyword evidence="2" id="KW-0479">Metal-binding</keyword>
<keyword evidence="2" id="KW-0408">Iron</keyword>
<keyword evidence="4" id="KW-0614">Plasmid</keyword>
<proteinExistence type="predicted"/>
<accession>A0AAU9DLJ1</accession>
<comment type="cofactor">
    <cofactor evidence="1">
        <name>FAD</name>
        <dbReference type="ChEBI" id="CHEBI:57692"/>
    </cofactor>
    <text evidence="1">Binds 1 FAD per subunit.</text>
</comment>
<evidence type="ECO:0000313" key="5">
    <source>
        <dbReference type="Proteomes" id="UP001321582"/>
    </source>
</evidence>
<geneLocation type="plasmid" evidence="4 5">
    <name>pHIC</name>
</geneLocation>
<keyword evidence="1" id="KW-0274">FAD</keyword>
<dbReference type="RefSeq" id="WP_307905583.1">
    <property type="nucleotide sequence ID" value="NZ_AP027060.1"/>
</dbReference>
<dbReference type="InterPro" id="IPR001433">
    <property type="entry name" value="OxRdtase_FAD/NAD-bd"/>
</dbReference>
<dbReference type="InterPro" id="IPR012165">
    <property type="entry name" value="Cyt_c3_hydrogenase_gsu"/>
</dbReference>
<dbReference type="PROSITE" id="PS51384">
    <property type="entry name" value="FAD_FR"/>
    <property type="match status" value="1"/>
</dbReference>
<dbReference type="Gene3D" id="3.40.50.80">
    <property type="entry name" value="Nucleotide-binding domain of ferredoxin-NADP reductase (FNR) module"/>
    <property type="match status" value="1"/>
</dbReference>
<dbReference type="Pfam" id="PF10418">
    <property type="entry name" value="DHODB_Fe-S_bind"/>
    <property type="match status" value="1"/>
</dbReference>
<keyword evidence="2" id="KW-0001">2Fe-2S</keyword>
<dbReference type="AlphaFoldDB" id="A0AAU9DLJ1"/>
<protein>
    <submittedName>
        <fullName evidence="4">Ferredoxin-NADP+ reductase subunit alpha</fullName>
    </submittedName>
</protein>
<dbReference type="CDD" id="cd06219">
    <property type="entry name" value="DHOD_e_trans_like1"/>
    <property type="match status" value="1"/>
</dbReference>
<evidence type="ECO:0000313" key="4">
    <source>
        <dbReference type="EMBL" id="BDU51719.1"/>
    </source>
</evidence>
<name>A0AAU9DLJ1_9FUSO</name>
<dbReference type="InterPro" id="IPR017927">
    <property type="entry name" value="FAD-bd_FR_type"/>
</dbReference>
<dbReference type="InterPro" id="IPR039261">
    <property type="entry name" value="FNR_nucleotide-bd"/>
</dbReference>
<feature type="binding site" evidence="2">
    <location>
        <position position="237"/>
    </location>
    <ligand>
        <name>[2Fe-2S] cluster</name>
        <dbReference type="ChEBI" id="CHEBI:190135"/>
    </ligand>
</feature>
<dbReference type="GO" id="GO:0050660">
    <property type="term" value="F:flavin adenine dinucleotide binding"/>
    <property type="evidence" value="ECO:0007669"/>
    <property type="project" value="InterPro"/>
</dbReference>